<evidence type="ECO:0000313" key="2">
    <source>
        <dbReference type="EMBL" id="KRX04107.1"/>
    </source>
</evidence>
<proteinExistence type="predicted"/>
<sequence>MKIMKIMKDNQNNFDDDFKNDGEDIIGVCYIIECGCPGSFEIDWCGYQNKPLADFCQSGPNQCQNCNGIWCGSFQDGEQKEEENQEEDNQEENNQKEDNQQSGICYYQECGCPRDFKEPWCSAGSRLQSSWCNLNQEQCELCNGSWCEIEEDINGTDNDKQGDNNDQDEEEKDGCFQF</sequence>
<name>A0A0V0QPB8_PSEPJ</name>
<feature type="compositionally biased region" description="Acidic residues" evidence="1">
    <location>
        <begin position="79"/>
        <end position="91"/>
    </location>
</feature>
<organism evidence="2 3">
    <name type="scientific">Pseudocohnilembus persalinus</name>
    <name type="common">Ciliate</name>
    <dbReference type="NCBI Taxonomy" id="266149"/>
    <lineage>
        <taxon>Eukaryota</taxon>
        <taxon>Sar</taxon>
        <taxon>Alveolata</taxon>
        <taxon>Ciliophora</taxon>
        <taxon>Intramacronucleata</taxon>
        <taxon>Oligohymenophorea</taxon>
        <taxon>Scuticociliatia</taxon>
        <taxon>Philasterida</taxon>
        <taxon>Pseudocohnilembidae</taxon>
        <taxon>Pseudocohnilembus</taxon>
    </lineage>
</organism>
<reference evidence="2 3" key="1">
    <citation type="journal article" date="2015" name="Sci. Rep.">
        <title>Genome of the facultative scuticociliatosis pathogen Pseudocohnilembus persalinus provides insight into its virulence through horizontal gene transfer.</title>
        <authorList>
            <person name="Xiong J."/>
            <person name="Wang G."/>
            <person name="Cheng J."/>
            <person name="Tian M."/>
            <person name="Pan X."/>
            <person name="Warren A."/>
            <person name="Jiang C."/>
            <person name="Yuan D."/>
            <person name="Miao W."/>
        </authorList>
    </citation>
    <scope>NUCLEOTIDE SEQUENCE [LARGE SCALE GENOMIC DNA]</scope>
    <source>
        <strain evidence="2">36N120E</strain>
    </source>
</reference>
<protein>
    <submittedName>
        <fullName evidence="2">Uncharacterized protein</fullName>
    </submittedName>
</protein>
<dbReference type="EMBL" id="LDAU01000121">
    <property type="protein sequence ID" value="KRX04107.1"/>
    <property type="molecule type" value="Genomic_DNA"/>
</dbReference>
<accession>A0A0V0QPB8</accession>
<comment type="caution">
    <text evidence="2">The sequence shown here is derived from an EMBL/GenBank/DDBJ whole genome shotgun (WGS) entry which is preliminary data.</text>
</comment>
<dbReference type="InParanoid" id="A0A0V0QPB8"/>
<gene>
    <name evidence="2" type="ORF">PPERSA_08322</name>
</gene>
<dbReference type="AlphaFoldDB" id="A0A0V0QPB8"/>
<feature type="region of interest" description="Disordered" evidence="1">
    <location>
        <begin position="77"/>
        <end position="98"/>
    </location>
</feature>
<feature type="region of interest" description="Disordered" evidence="1">
    <location>
        <begin position="153"/>
        <end position="178"/>
    </location>
</feature>
<evidence type="ECO:0000256" key="1">
    <source>
        <dbReference type="SAM" id="MobiDB-lite"/>
    </source>
</evidence>
<evidence type="ECO:0000313" key="3">
    <source>
        <dbReference type="Proteomes" id="UP000054937"/>
    </source>
</evidence>
<dbReference type="Proteomes" id="UP000054937">
    <property type="component" value="Unassembled WGS sequence"/>
</dbReference>
<keyword evidence="3" id="KW-1185">Reference proteome</keyword>